<gene>
    <name evidence="7 9" type="primary">parE</name>
    <name evidence="9" type="ORF">ELUCI_v1c06570</name>
</gene>
<dbReference type="Pfam" id="PF02518">
    <property type="entry name" value="HATPase_c"/>
    <property type="match status" value="1"/>
</dbReference>
<dbReference type="Gene3D" id="3.40.50.670">
    <property type="match status" value="1"/>
</dbReference>
<keyword evidence="10" id="KW-1185">Reference proteome</keyword>
<evidence type="ECO:0000256" key="2">
    <source>
        <dbReference type="ARBA" id="ARBA00001946"/>
    </source>
</evidence>
<dbReference type="InterPro" id="IPR020568">
    <property type="entry name" value="Ribosomal_Su5_D2-typ_SF"/>
</dbReference>
<dbReference type="InterPro" id="IPR013506">
    <property type="entry name" value="Topo_IIA_bsu_dom2"/>
</dbReference>
<keyword evidence="3" id="KW-0479">Metal-binding</keyword>
<comment type="function">
    <text evidence="7">Topoisomerase IV is essential for chromosome segregation. It relaxes supercoiled DNA. Performs the decatenation events required during the replication of a circular DNA molecule.</text>
</comment>
<keyword evidence="4" id="KW-0460">Magnesium</keyword>
<dbReference type="InterPro" id="IPR002288">
    <property type="entry name" value="DNA_gyrase_B_C"/>
</dbReference>
<dbReference type="InterPro" id="IPR006171">
    <property type="entry name" value="TOPRIM_dom"/>
</dbReference>
<feature type="binding site" evidence="7">
    <location>
        <position position="48"/>
    </location>
    <ligand>
        <name>ATP</name>
        <dbReference type="ChEBI" id="CHEBI:30616"/>
    </ligand>
</feature>
<feature type="site" description="Interaction with DNA" evidence="7">
    <location>
        <position position="508"/>
    </location>
</feature>
<evidence type="ECO:0000256" key="3">
    <source>
        <dbReference type="ARBA" id="ARBA00022723"/>
    </source>
</evidence>
<keyword evidence="5 7" id="KW-0238">DNA-binding</keyword>
<dbReference type="Gene3D" id="3.30.230.10">
    <property type="match status" value="1"/>
</dbReference>
<dbReference type="Gene3D" id="3.30.565.10">
    <property type="entry name" value="Histidine kinase-like ATPase, C-terminal domain"/>
    <property type="match status" value="1"/>
</dbReference>
<evidence type="ECO:0000256" key="7">
    <source>
        <dbReference type="HAMAP-Rule" id="MF_00939"/>
    </source>
</evidence>
<evidence type="ECO:0000313" key="10">
    <source>
        <dbReference type="Proteomes" id="UP000237865"/>
    </source>
</evidence>
<feature type="binding site" evidence="7">
    <location>
        <position position="75"/>
    </location>
    <ligand>
        <name>ATP</name>
        <dbReference type="ChEBI" id="CHEBI:30616"/>
    </ligand>
</feature>
<dbReference type="HAMAP" id="MF_00939">
    <property type="entry name" value="ParE_type2"/>
    <property type="match status" value="1"/>
</dbReference>
<dbReference type="InterPro" id="IPR013760">
    <property type="entry name" value="Topo_IIA-like_dom_sf"/>
</dbReference>
<dbReference type="SUPFAM" id="SSF54211">
    <property type="entry name" value="Ribosomal protein S5 domain 2-like"/>
    <property type="match status" value="1"/>
</dbReference>
<dbReference type="SMART" id="SM00387">
    <property type="entry name" value="HATPase_c"/>
    <property type="match status" value="1"/>
</dbReference>
<feature type="binding site" evidence="7">
    <location>
        <begin position="115"/>
        <end position="121"/>
    </location>
    <ligand>
        <name>ATP</name>
        <dbReference type="ChEBI" id="CHEBI:30616"/>
    </ligand>
</feature>
<dbReference type="STRING" id="1399797.GCA_000518285_01235"/>
<dbReference type="Pfam" id="PF01751">
    <property type="entry name" value="Toprim"/>
    <property type="match status" value="1"/>
</dbReference>
<dbReference type="GO" id="GO:0034335">
    <property type="term" value="F:DNA negative supercoiling activity"/>
    <property type="evidence" value="ECO:0007669"/>
    <property type="project" value="UniProtKB-ARBA"/>
</dbReference>
<keyword evidence="7" id="KW-0799">Topoisomerase</keyword>
<dbReference type="Pfam" id="PF00986">
    <property type="entry name" value="DNA_gyraseB_C"/>
    <property type="match status" value="1"/>
</dbReference>
<feature type="site" description="Interaction with DNA" evidence="7">
    <location>
        <position position="621"/>
    </location>
</feature>
<dbReference type="PROSITE" id="PS50880">
    <property type="entry name" value="TOPRIM"/>
    <property type="match status" value="1"/>
</dbReference>
<dbReference type="NCBIfam" id="NF004189">
    <property type="entry name" value="PRK05644.1"/>
    <property type="match status" value="1"/>
</dbReference>
<evidence type="ECO:0000256" key="1">
    <source>
        <dbReference type="ARBA" id="ARBA00000185"/>
    </source>
</evidence>
<name>A0A2S5RCR6_9MOLU</name>
<dbReference type="PANTHER" id="PTHR45866:SF12">
    <property type="entry name" value="DNA TOPOISOMERASE 4 SUBUNIT B"/>
    <property type="match status" value="1"/>
</dbReference>
<dbReference type="InterPro" id="IPR000565">
    <property type="entry name" value="Topo_IIA_B"/>
</dbReference>
<comment type="cofactor">
    <cofactor evidence="2">
        <name>Mg(2+)</name>
        <dbReference type="ChEBI" id="CHEBI:18420"/>
    </cofactor>
</comment>
<feature type="binding site" evidence="7">
    <location>
        <position position="8"/>
    </location>
    <ligand>
        <name>ATP</name>
        <dbReference type="ChEBI" id="CHEBI:30616"/>
    </ligand>
</feature>
<dbReference type="PRINTS" id="PR01159">
    <property type="entry name" value="DNAGYRASEB"/>
</dbReference>
<feature type="site" description="Interaction with DNA" evidence="7">
    <location>
        <position position="456"/>
    </location>
</feature>
<feature type="domain" description="Toprim" evidence="8">
    <location>
        <begin position="422"/>
        <end position="536"/>
    </location>
</feature>
<dbReference type="GO" id="GO:0005694">
    <property type="term" value="C:chromosome"/>
    <property type="evidence" value="ECO:0007669"/>
    <property type="project" value="InterPro"/>
</dbReference>
<dbReference type="PROSITE" id="PS00177">
    <property type="entry name" value="TOPOISOMERASE_II"/>
    <property type="match status" value="1"/>
</dbReference>
<dbReference type="GO" id="GO:0005524">
    <property type="term" value="F:ATP binding"/>
    <property type="evidence" value="ECO:0007669"/>
    <property type="project" value="UniProtKB-UniRule"/>
</dbReference>
<dbReference type="RefSeq" id="WP_028126728.1">
    <property type="nucleotide sequence ID" value="NZ_PHNE01000004.1"/>
</dbReference>
<dbReference type="SUPFAM" id="SSF56719">
    <property type="entry name" value="Type II DNA topoisomerase"/>
    <property type="match status" value="1"/>
</dbReference>
<sequence length="655" mass="72657">MAKVTNTYDEKSIQVLEGLEAVRKRPGMYIGSTDVRGLHHLVWEIVDNSIDEALAGHATEIDVVLEKNGSVTVSDNGRGVPTGMHSTGKSAAEVIFSILHAGGKFGDGGYKTSGGLHGVGSSVVNALSSKFKVTIYRDKKIHELEFENGGKLKTPLTEIGNTYKTGTTVNFLPDTKIFPIVKFNFSTISERLKESAFLNSGLKITLTDATTEKKIAYMFENGLNEFIKDLTEEFTPITDTIKIEGTSAKIEVEIALKYTEDYNETILGFANNVKTGDGGSHITGFKSGLVRAMNDYAKNSKILKDKDPRLDSNDLREGLTAIVTVKVPENLIQYEGQTKSKLGTIEAKGATESITFSHMNFWLQENKVQATKIIEKALIARKARDEARKARQAIRDAKGKSNSNRTLLGKLTPAQGRRREINELYLVEGDSAGGSAKSGRDRSFQAILPLRGKVINSEKTKLVDLMKNEEINIIINAIGAGVGSDFDVADANYGKVIIMTDADTDGAHIQTLLLTFFFRYMKELILSKHVFLALPPLYKLTYSDKSMQYVWDEIELANIAKTAKKKFEIQRYKGLGEMNADQLWETTMDPSKRKLILVSIEDALAAENAFKVLMGDDVEKRKDWIDMNVKFTLEDEQKITINDQESKSQQQEEGQ</sequence>
<proteinExistence type="inferred from homology"/>
<dbReference type="CDD" id="cd16928">
    <property type="entry name" value="HATPase_GyrB-like"/>
    <property type="match status" value="1"/>
</dbReference>
<dbReference type="Proteomes" id="UP000237865">
    <property type="component" value="Unassembled WGS sequence"/>
</dbReference>
<evidence type="ECO:0000313" key="9">
    <source>
        <dbReference type="EMBL" id="PPE05121.1"/>
    </source>
</evidence>
<dbReference type="EMBL" id="PHNE01000004">
    <property type="protein sequence ID" value="PPE05121.1"/>
    <property type="molecule type" value="Genomic_DNA"/>
</dbReference>
<accession>A0A2S5RCR6</accession>
<dbReference type="GO" id="GO:0046872">
    <property type="term" value="F:metal ion binding"/>
    <property type="evidence" value="ECO:0007669"/>
    <property type="project" value="UniProtKB-KW"/>
</dbReference>
<dbReference type="NCBIfam" id="TIGR01058">
    <property type="entry name" value="parE_Gpos"/>
    <property type="match status" value="1"/>
</dbReference>
<organism evidence="9 10">
    <name type="scientific">Williamsoniiplasma lucivorax</name>
    <dbReference type="NCBI Taxonomy" id="209274"/>
    <lineage>
        <taxon>Bacteria</taxon>
        <taxon>Bacillati</taxon>
        <taxon>Mycoplasmatota</taxon>
        <taxon>Mollicutes</taxon>
        <taxon>Entomoplasmatales</taxon>
        <taxon>Williamsoniiplasma</taxon>
    </lineage>
</organism>
<dbReference type="GO" id="GO:0003677">
    <property type="term" value="F:DNA binding"/>
    <property type="evidence" value="ECO:0007669"/>
    <property type="project" value="UniProtKB-UniRule"/>
</dbReference>
<dbReference type="PRINTS" id="PR00418">
    <property type="entry name" value="TPI2FAMILY"/>
</dbReference>
<dbReference type="InterPro" id="IPR001241">
    <property type="entry name" value="Topo_IIA"/>
</dbReference>
<keyword evidence="7" id="KW-0547">Nucleotide-binding</keyword>
<dbReference type="InterPro" id="IPR018522">
    <property type="entry name" value="TopoIIA_CS"/>
</dbReference>
<dbReference type="InterPro" id="IPR014721">
    <property type="entry name" value="Ribsml_uS5_D2-typ_fold_subgr"/>
</dbReference>
<dbReference type="InterPro" id="IPR003594">
    <property type="entry name" value="HATPase_dom"/>
</dbReference>
<dbReference type="FunFam" id="3.40.50.670:FF:000001">
    <property type="entry name" value="DNA topoisomerase 2"/>
    <property type="match status" value="1"/>
</dbReference>
<keyword evidence="6 7" id="KW-0413">Isomerase</keyword>
<dbReference type="Pfam" id="PF00204">
    <property type="entry name" value="DNA_gyraseB"/>
    <property type="match status" value="1"/>
</dbReference>
<dbReference type="InterPro" id="IPR036890">
    <property type="entry name" value="HATPase_C_sf"/>
</dbReference>
<dbReference type="InterPro" id="IPR013759">
    <property type="entry name" value="Topo_IIA_B_C"/>
</dbReference>
<protein>
    <recommendedName>
        <fullName evidence="7">DNA topoisomerase 4 subunit B</fullName>
        <ecNumber evidence="7">5.6.2.2</ecNumber>
    </recommendedName>
    <alternativeName>
        <fullName evidence="7">Topoisomerase IV subunit B</fullName>
    </alternativeName>
</protein>
<evidence type="ECO:0000259" key="8">
    <source>
        <dbReference type="PROSITE" id="PS50880"/>
    </source>
</evidence>
<dbReference type="InterPro" id="IPR005740">
    <property type="entry name" value="ParE_type2"/>
</dbReference>
<comment type="caution">
    <text evidence="9">The sequence shown here is derived from an EMBL/GenBank/DDBJ whole genome shotgun (WGS) entry which is preliminary data.</text>
</comment>
<keyword evidence="7" id="KW-0067">ATP-binding</keyword>
<dbReference type="SMART" id="SM00433">
    <property type="entry name" value="TOP2c"/>
    <property type="match status" value="1"/>
</dbReference>
<comment type="similarity">
    <text evidence="7">Belongs to the type II topoisomerase family. ParE type 2 subfamily.</text>
</comment>
<dbReference type="AlphaFoldDB" id="A0A2S5RCR6"/>
<dbReference type="GO" id="GO:0006265">
    <property type="term" value="P:DNA topological change"/>
    <property type="evidence" value="ECO:0007669"/>
    <property type="project" value="UniProtKB-UniRule"/>
</dbReference>
<comment type="catalytic activity">
    <reaction evidence="1 7">
        <text>ATP-dependent breakage, passage and rejoining of double-stranded DNA.</text>
        <dbReference type="EC" id="5.6.2.2"/>
    </reaction>
</comment>
<reference evidence="9 10" key="1">
    <citation type="submission" date="2017-11" db="EMBL/GenBank/DDBJ databases">
        <title>Genome sequence of Entomoplasma lucivorax PIPN-2 (ATCC 49196).</title>
        <authorList>
            <person name="Lo W.-S."/>
            <person name="Gasparich G.E."/>
            <person name="Kuo C.-H."/>
        </authorList>
    </citation>
    <scope>NUCLEOTIDE SEQUENCE [LARGE SCALE GENOMIC DNA]</scope>
    <source>
        <strain evidence="9 10">PIPN-2</strain>
    </source>
</reference>
<dbReference type="EC" id="5.6.2.2" evidence="7"/>
<comment type="subunit">
    <text evidence="7">Heterotetramer composed of ParC and ParE.</text>
</comment>
<dbReference type="GO" id="GO:0007059">
    <property type="term" value="P:chromosome segregation"/>
    <property type="evidence" value="ECO:0007669"/>
    <property type="project" value="UniProtKB-UniRule"/>
</dbReference>
<feature type="binding site" evidence="7">
    <location>
        <position position="339"/>
    </location>
    <ligand>
        <name>ATP</name>
        <dbReference type="ChEBI" id="CHEBI:30616"/>
    </ligand>
</feature>
<dbReference type="SUPFAM" id="SSF55874">
    <property type="entry name" value="ATPase domain of HSP90 chaperone/DNA topoisomerase II/histidine kinase"/>
    <property type="match status" value="1"/>
</dbReference>
<evidence type="ECO:0000256" key="4">
    <source>
        <dbReference type="ARBA" id="ARBA00022842"/>
    </source>
</evidence>
<dbReference type="FunFam" id="3.30.565.10:FF:000002">
    <property type="entry name" value="DNA gyrase subunit B"/>
    <property type="match status" value="1"/>
</dbReference>
<evidence type="ECO:0000256" key="6">
    <source>
        <dbReference type="ARBA" id="ARBA00023235"/>
    </source>
</evidence>
<evidence type="ECO:0000256" key="5">
    <source>
        <dbReference type="ARBA" id="ARBA00023125"/>
    </source>
</evidence>
<dbReference type="PANTHER" id="PTHR45866">
    <property type="entry name" value="DNA GYRASE/TOPOISOMERASE SUBUNIT B"/>
    <property type="match status" value="1"/>
</dbReference>